<feature type="domain" description="DUF362" evidence="1">
    <location>
        <begin position="38"/>
        <end position="229"/>
    </location>
</feature>
<dbReference type="InterPro" id="IPR007160">
    <property type="entry name" value="DUF362"/>
</dbReference>
<accession>A0A9D1EQX9</accession>
<organism evidence="2 3">
    <name type="scientific">Candidatus Limivivens intestinipullorum</name>
    <dbReference type="NCBI Taxonomy" id="2840858"/>
    <lineage>
        <taxon>Bacteria</taxon>
        <taxon>Bacillati</taxon>
        <taxon>Bacillota</taxon>
        <taxon>Clostridia</taxon>
        <taxon>Lachnospirales</taxon>
        <taxon>Lachnospiraceae</taxon>
        <taxon>Lachnospiraceae incertae sedis</taxon>
        <taxon>Candidatus Limivivens</taxon>
    </lineage>
</organism>
<dbReference type="Proteomes" id="UP000823935">
    <property type="component" value="Unassembled WGS sequence"/>
</dbReference>
<name>A0A9D1EQX9_9FIRM</name>
<gene>
    <name evidence="2" type="ORF">IAB44_00895</name>
</gene>
<proteinExistence type="predicted"/>
<reference evidence="2" key="2">
    <citation type="journal article" date="2021" name="PeerJ">
        <title>Extensive microbial diversity within the chicken gut microbiome revealed by metagenomics and culture.</title>
        <authorList>
            <person name="Gilroy R."/>
            <person name="Ravi A."/>
            <person name="Getino M."/>
            <person name="Pursley I."/>
            <person name="Horton D.L."/>
            <person name="Alikhan N.F."/>
            <person name="Baker D."/>
            <person name="Gharbi K."/>
            <person name="Hall N."/>
            <person name="Watson M."/>
            <person name="Adriaenssens E.M."/>
            <person name="Foster-Nyarko E."/>
            <person name="Jarju S."/>
            <person name="Secka A."/>
            <person name="Antonio M."/>
            <person name="Oren A."/>
            <person name="Chaudhuri R.R."/>
            <person name="La Ragione R."/>
            <person name="Hildebrand F."/>
            <person name="Pallen M.J."/>
        </authorList>
    </citation>
    <scope>NUCLEOTIDE SEQUENCE</scope>
    <source>
        <strain evidence="2">CHK190-19873</strain>
    </source>
</reference>
<reference evidence="2" key="1">
    <citation type="submission" date="2020-10" db="EMBL/GenBank/DDBJ databases">
        <authorList>
            <person name="Gilroy R."/>
        </authorList>
    </citation>
    <scope>NUCLEOTIDE SEQUENCE</scope>
    <source>
        <strain evidence="2">CHK190-19873</strain>
    </source>
</reference>
<sequence>MENNELLMIYGTNYKEMTKRLLEAAHLEERISNKAARIGIKPNLVSASEASWGATTHPEIVAGIIEYLKERGFLRMVILEGSWVGGKTEEAVSLCGYERLCEEYGVPFWDMQKDRGETRDCAGMELSVCRKVREIDFLINVPVLKGHCQTRVTCALKNMKGLLPNKEKRRFHSMGLHKPIAHLNAGIHQDFIVIDNICGDHDFEDGGNPVVMNRICAGADPVLCDAFACSVLGYTADEVPYLRMAERLGIGTTDLGKARVTELNRPAADSREKGAFPWENAQHMAGQRRIVALEDAVEEVDSCSACYGYLIPALDELRREGMLKKLDTKICIGQGFKGKTGKLGIGSCTAGFEKSLKGCPPTEGEILAFLRKYLEDFAAATEDPSQTPGE</sequence>
<evidence type="ECO:0000313" key="2">
    <source>
        <dbReference type="EMBL" id="HIS30101.1"/>
    </source>
</evidence>
<evidence type="ECO:0000259" key="1">
    <source>
        <dbReference type="Pfam" id="PF04015"/>
    </source>
</evidence>
<dbReference type="AlphaFoldDB" id="A0A9D1EQX9"/>
<comment type="caution">
    <text evidence="2">The sequence shown here is derived from an EMBL/GenBank/DDBJ whole genome shotgun (WGS) entry which is preliminary data.</text>
</comment>
<evidence type="ECO:0000313" key="3">
    <source>
        <dbReference type="Proteomes" id="UP000823935"/>
    </source>
</evidence>
<dbReference type="Pfam" id="PF04015">
    <property type="entry name" value="DUF362"/>
    <property type="match status" value="1"/>
</dbReference>
<dbReference type="EMBL" id="DVIQ01000004">
    <property type="protein sequence ID" value="HIS30101.1"/>
    <property type="molecule type" value="Genomic_DNA"/>
</dbReference>
<protein>
    <submittedName>
        <fullName evidence="2">DUF362 domain-containing protein</fullName>
    </submittedName>
</protein>